<accession>G2HFT4</accession>
<sequence>MNLVAYPTGNDSLTILEARSMKQESAGPAPSQGSSRGHFLPLPAAGGSRRSLVWGYRVAHVILGLPHPSLICCSTGTCSCGYRNKRPPRKPSNWRRSRRWSLGSCMRPGAVS</sequence>
<evidence type="ECO:0000256" key="1">
    <source>
        <dbReference type="SAM" id="MobiDB-lite"/>
    </source>
</evidence>
<feature type="region of interest" description="Disordered" evidence="1">
    <location>
        <begin position="19"/>
        <end position="41"/>
    </location>
</feature>
<dbReference type="EMBL" id="AK305598">
    <property type="protein sequence ID" value="BAK62592.1"/>
    <property type="molecule type" value="mRNA"/>
</dbReference>
<reference evidence="2" key="1">
    <citation type="journal article" date="2011" name="Funct. Integr. Genomics">
        <title>Major chimpanzee-specific structural changes in sperm development-associated genes.</title>
        <authorList>
            <person name="Kim R.N."/>
            <person name="Kim D.W."/>
            <person name="Choi S.H."/>
            <person name="Chae S.H."/>
            <person name="Nam S.H."/>
            <person name="Kim D.W."/>
            <person name="Kim A."/>
            <person name="Kang A."/>
            <person name="Park K.H."/>
            <person name="Lee Y.S."/>
            <person name="Hirai M."/>
            <person name="Suzuki Y."/>
            <person name="Sugano S."/>
            <person name="Hashimoto K."/>
            <person name="Kim D.S."/>
            <person name="Park H.S."/>
        </authorList>
    </citation>
    <scope>NUCLEOTIDE SEQUENCE</scope>
    <source>
        <tissue evidence="2">Testis</tissue>
    </source>
</reference>
<organism evidence="2">
    <name type="scientific">Pan troglodytes</name>
    <name type="common">Chimpanzee</name>
    <dbReference type="NCBI Taxonomy" id="9598"/>
    <lineage>
        <taxon>Eukaryota</taxon>
        <taxon>Metazoa</taxon>
        <taxon>Chordata</taxon>
        <taxon>Craniata</taxon>
        <taxon>Vertebrata</taxon>
        <taxon>Euteleostomi</taxon>
        <taxon>Mammalia</taxon>
        <taxon>Eutheria</taxon>
        <taxon>Euarchontoglires</taxon>
        <taxon>Primates</taxon>
        <taxon>Haplorrhini</taxon>
        <taxon>Catarrhini</taxon>
        <taxon>Hominidae</taxon>
        <taxon>Pan</taxon>
    </lineage>
</organism>
<dbReference type="AlphaFoldDB" id="G2HFT4"/>
<evidence type="ECO:0000313" key="2">
    <source>
        <dbReference type="EMBL" id="BAK62592.1"/>
    </source>
</evidence>
<protein>
    <submittedName>
        <fullName evidence="2">Uncharacterized protein</fullName>
    </submittedName>
</protein>
<name>G2HFT4_PANTR</name>
<proteinExistence type="evidence at transcript level"/>